<evidence type="ECO:0000313" key="1">
    <source>
        <dbReference type="EMBL" id="SJX23565.1"/>
    </source>
</evidence>
<protein>
    <submittedName>
        <fullName evidence="1">Uncharacterized protein</fullName>
    </submittedName>
</protein>
<dbReference type="AlphaFoldDB" id="A0A1R7QH21"/>
<sequence length="93" mass="10578">MKDKNYNRNVSLLCPTCGCSQFLYENGVDETIEIAKCASCAREVTKDELIHENSENIDEHVKEIGKSITDDIAKQLRESLKKAFKSSKNIRIK</sequence>
<dbReference type="RefSeq" id="WP_087014694.1">
    <property type="nucleotide sequence ID" value="NZ_FUUY01000015.1"/>
</dbReference>
<proteinExistence type="predicted"/>
<dbReference type="EMBL" id="FUUY01000015">
    <property type="protein sequence ID" value="SJX23565.1"/>
    <property type="molecule type" value="Genomic_DNA"/>
</dbReference>
<dbReference type="Proteomes" id="UP000196240">
    <property type="component" value="Unassembled WGS sequence"/>
</dbReference>
<evidence type="ECO:0000313" key="2">
    <source>
        <dbReference type="Proteomes" id="UP000196240"/>
    </source>
</evidence>
<gene>
    <name evidence="1" type="ORF">ACNJC6_03236</name>
</gene>
<organism evidence="1 2">
    <name type="scientific">Acinetobacter johnsonii</name>
    <dbReference type="NCBI Taxonomy" id="40214"/>
    <lineage>
        <taxon>Bacteria</taxon>
        <taxon>Pseudomonadati</taxon>
        <taxon>Pseudomonadota</taxon>
        <taxon>Gammaproteobacteria</taxon>
        <taxon>Moraxellales</taxon>
        <taxon>Moraxellaceae</taxon>
        <taxon>Acinetobacter</taxon>
    </lineage>
</organism>
<name>A0A1R7QH21_ACIJO</name>
<accession>A0A1R7QH21</accession>
<reference evidence="1 2" key="1">
    <citation type="submission" date="2017-02" db="EMBL/GenBank/DDBJ databases">
        <authorList>
            <person name="Peterson S.W."/>
        </authorList>
    </citation>
    <scope>NUCLEOTIDE SEQUENCE [LARGE SCALE GENOMIC DNA]</scope>
    <source>
        <strain evidence="1">C6</strain>
    </source>
</reference>